<dbReference type="PRINTS" id="PR00959">
    <property type="entry name" value="MEVGALKINASE"/>
</dbReference>
<evidence type="ECO:0000256" key="12">
    <source>
        <dbReference type="NCBIfam" id="TIGR00131"/>
    </source>
</evidence>
<dbReference type="SUPFAM" id="SSF54211">
    <property type="entry name" value="Ribosomal protein S5 domain 2-like"/>
    <property type="match status" value="1"/>
</dbReference>
<proteinExistence type="inferred from homology"/>
<comment type="pathway">
    <text evidence="11">Carbohydrate metabolism; galactose metabolism.</text>
</comment>
<dbReference type="InterPro" id="IPR022963">
    <property type="entry name" value="Galactokinase_bac"/>
</dbReference>
<keyword evidence="17" id="KW-1185">Reference proteome</keyword>
<dbReference type="InterPro" id="IPR006204">
    <property type="entry name" value="GHMP_kinase_N_dom"/>
</dbReference>
<evidence type="ECO:0000256" key="9">
    <source>
        <dbReference type="ARBA" id="ARBA00023144"/>
    </source>
</evidence>
<dbReference type="Pfam" id="PF10509">
    <property type="entry name" value="GalKase_gal_bdg"/>
    <property type="match status" value="1"/>
</dbReference>
<dbReference type="RefSeq" id="WP_345487581.1">
    <property type="nucleotide sequence ID" value="NZ_BAAAWU010000001.1"/>
</dbReference>
<dbReference type="Gene3D" id="3.30.70.890">
    <property type="entry name" value="GHMP kinase, C-terminal domain"/>
    <property type="match status" value="1"/>
</dbReference>
<dbReference type="NCBIfam" id="TIGR00131">
    <property type="entry name" value="gal_kin"/>
    <property type="match status" value="1"/>
</dbReference>
<feature type="binding site" evidence="11">
    <location>
        <begin position="61"/>
        <end position="64"/>
    </location>
    <ligand>
        <name>substrate</name>
    </ligand>
</feature>
<evidence type="ECO:0000313" key="17">
    <source>
        <dbReference type="Proteomes" id="UP001589716"/>
    </source>
</evidence>
<feature type="binding site" evidence="11">
    <location>
        <position position="188"/>
    </location>
    <ligand>
        <name>Mg(2+)</name>
        <dbReference type="ChEBI" id="CHEBI:18420"/>
    </ligand>
</feature>
<dbReference type="InterPro" id="IPR036554">
    <property type="entry name" value="GHMP_kinase_C_sf"/>
</dbReference>
<sequence length="411" mass="41445">MSGVGAGVGTGAAAGGVTAADAAAGPDARAAARVAAEFAALYGADPEGVWAAPGRVNLIGEYTDFNEGFVLPLALPHTAVAAVRRRDDGVLRLHSADVDGGVVRVETETLAPGSVEGWAAYPAGVVWALREAGHTVGGADVHLASTVPTGAGLSSSAALEVVTALALDELFGLGLSRPGLAVLAQRAENGFVGVPCGVMDQMASACATEGHALHLDTRDLSYRQVPFDLAAVGLRLLVVDTRVKHALGDGAYAERRAGCEAGARALGVRALRDVSAAHLPDALGRVSDETVRRYVRHVVSDNGRVERVIALLDAGDVRGAGAVLTEGHASLRDDLRVSCAELDLAVEAANAAGALGARMTGGGFGGSAVVLVEDAAADAVARAVASAFREAGYAPPRVFPAVPAAGARRLA</sequence>
<feature type="domain" description="GHMP kinase N-terminal" evidence="13">
    <location>
        <begin position="121"/>
        <end position="206"/>
    </location>
</feature>
<accession>A0ABV5QHI7</accession>
<reference evidence="16 17" key="1">
    <citation type="submission" date="2024-09" db="EMBL/GenBank/DDBJ databases">
        <authorList>
            <person name="Sun Q."/>
            <person name="Mori K."/>
        </authorList>
    </citation>
    <scope>NUCLEOTIDE SEQUENCE [LARGE SCALE GENOMIC DNA]</scope>
    <source>
        <strain evidence="16 17">JCM 4414</strain>
    </source>
</reference>
<feature type="binding site" evidence="11">
    <location>
        <begin position="150"/>
        <end position="156"/>
    </location>
    <ligand>
        <name>ATP</name>
        <dbReference type="ChEBI" id="CHEBI:30616"/>
    </ligand>
</feature>
<dbReference type="Pfam" id="PF08544">
    <property type="entry name" value="GHMP_kinases_C"/>
    <property type="match status" value="1"/>
</dbReference>
<feature type="binding site" evidence="11">
    <location>
        <position position="95"/>
    </location>
    <ligand>
        <name>ATP</name>
        <dbReference type="ChEBI" id="CHEBI:30616"/>
    </ligand>
</feature>
<dbReference type="PANTHER" id="PTHR10457">
    <property type="entry name" value="MEVALONATE KINASE/GALACTOKINASE"/>
    <property type="match status" value="1"/>
</dbReference>
<keyword evidence="8 11" id="KW-0460">Magnesium</keyword>
<dbReference type="PRINTS" id="PR00473">
    <property type="entry name" value="GALCTOKINASE"/>
</dbReference>
<feature type="binding site" evidence="11">
    <location>
        <position position="156"/>
    </location>
    <ligand>
        <name>Mg(2+)</name>
        <dbReference type="ChEBI" id="CHEBI:18420"/>
    </ligand>
</feature>
<keyword evidence="3 11" id="KW-0808">Transferase</keyword>
<evidence type="ECO:0000256" key="2">
    <source>
        <dbReference type="ARBA" id="ARBA00022490"/>
    </source>
</evidence>
<evidence type="ECO:0000256" key="7">
    <source>
        <dbReference type="ARBA" id="ARBA00022840"/>
    </source>
</evidence>
<evidence type="ECO:0000256" key="6">
    <source>
        <dbReference type="ARBA" id="ARBA00022777"/>
    </source>
</evidence>
<dbReference type="InterPro" id="IPR006203">
    <property type="entry name" value="GHMP_knse_ATP-bd_CS"/>
</dbReference>
<dbReference type="EMBL" id="JBHMCT010000001">
    <property type="protein sequence ID" value="MFB9552673.1"/>
    <property type="molecule type" value="Genomic_DNA"/>
</dbReference>
<feature type="domain" description="Galactokinase N-terminal" evidence="15">
    <location>
        <begin position="36"/>
        <end position="85"/>
    </location>
</feature>
<evidence type="ECO:0000256" key="11">
    <source>
        <dbReference type="HAMAP-Rule" id="MF_00246"/>
    </source>
</evidence>
<dbReference type="SUPFAM" id="SSF55060">
    <property type="entry name" value="GHMP Kinase, C-terminal domain"/>
    <property type="match status" value="1"/>
</dbReference>
<keyword evidence="6 11" id="KW-0418">Kinase</keyword>
<feature type="binding site" evidence="11">
    <location>
        <position position="252"/>
    </location>
    <ligand>
        <name>substrate</name>
    </ligand>
</feature>
<keyword evidence="9 11" id="KW-0299">Galactose metabolism</keyword>
<dbReference type="EC" id="2.7.1.6" evidence="11 12"/>
<dbReference type="InterPro" id="IPR013750">
    <property type="entry name" value="GHMP_kinase_C_dom"/>
</dbReference>
<dbReference type="Proteomes" id="UP001589716">
    <property type="component" value="Unassembled WGS sequence"/>
</dbReference>
<dbReference type="HAMAP" id="MF_00246">
    <property type="entry name" value="Galactokinase"/>
    <property type="match status" value="1"/>
</dbReference>
<dbReference type="InterPro" id="IPR006206">
    <property type="entry name" value="Mevalonate/galactokinase"/>
</dbReference>
<comment type="subcellular location">
    <subcellularLocation>
        <location evidence="11">Cytoplasm</location>
    </subcellularLocation>
</comment>
<evidence type="ECO:0000256" key="10">
    <source>
        <dbReference type="ARBA" id="ARBA00023277"/>
    </source>
</evidence>
<keyword evidence="7 11" id="KW-0067">ATP-binding</keyword>
<evidence type="ECO:0000256" key="5">
    <source>
        <dbReference type="ARBA" id="ARBA00022741"/>
    </source>
</evidence>
<keyword evidence="2 11" id="KW-0963">Cytoplasm</keyword>
<keyword evidence="5 11" id="KW-0547">Nucleotide-binding</keyword>
<dbReference type="InterPro" id="IPR014721">
    <property type="entry name" value="Ribsml_uS5_D2-typ_fold_subgr"/>
</dbReference>
<evidence type="ECO:0000259" key="14">
    <source>
        <dbReference type="Pfam" id="PF08544"/>
    </source>
</evidence>
<dbReference type="PANTHER" id="PTHR10457:SF7">
    <property type="entry name" value="GALACTOKINASE-RELATED"/>
    <property type="match status" value="1"/>
</dbReference>
<gene>
    <name evidence="11 16" type="primary">galK</name>
    <name evidence="16" type="ORF">ACFFTP_00495</name>
</gene>
<keyword evidence="4 11" id="KW-0479">Metal-binding</keyword>
<feature type="site" description="Transition state stabilizer" evidence="11">
    <location>
        <position position="55"/>
    </location>
</feature>
<evidence type="ECO:0000256" key="3">
    <source>
        <dbReference type="ARBA" id="ARBA00022679"/>
    </source>
</evidence>
<comment type="similarity">
    <text evidence="1 11">Belongs to the GHMP kinase family. GalK subfamily.</text>
</comment>
<evidence type="ECO:0000259" key="15">
    <source>
        <dbReference type="Pfam" id="PF10509"/>
    </source>
</evidence>
<organism evidence="16 17">
    <name type="scientific">Streptomyces roseoviridis</name>
    <dbReference type="NCBI Taxonomy" id="67361"/>
    <lineage>
        <taxon>Bacteria</taxon>
        <taxon>Bacillati</taxon>
        <taxon>Actinomycetota</taxon>
        <taxon>Actinomycetes</taxon>
        <taxon>Kitasatosporales</taxon>
        <taxon>Streptomycetaceae</taxon>
        <taxon>Streptomyces</taxon>
    </lineage>
</organism>
<feature type="domain" description="GHMP kinase C-terminal" evidence="14">
    <location>
        <begin position="309"/>
        <end position="389"/>
    </location>
</feature>
<evidence type="ECO:0000313" key="16">
    <source>
        <dbReference type="EMBL" id="MFB9552673.1"/>
    </source>
</evidence>
<comment type="caution">
    <text evidence="16">The sequence shown here is derived from an EMBL/GenBank/DDBJ whole genome shotgun (WGS) entry which is preliminary data.</text>
</comment>
<protein>
    <recommendedName>
        <fullName evidence="11 12">Galactokinase</fullName>
        <ecNumber evidence="11 12">2.7.1.6</ecNumber>
    </recommendedName>
    <alternativeName>
        <fullName evidence="11">Galactose kinase</fullName>
    </alternativeName>
</protein>
<dbReference type="Pfam" id="PF00288">
    <property type="entry name" value="GHMP_kinases_N"/>
    <property type="match status" value="1"/>
</dbReference>
<dbReference type="GO" id="GO:0004335">
    <property type="term" value="F:galactokinase activity"/>
    <property type="evidence" value="ECO:0007669"/>
    <property type="project" value="UniProtKB-EC"/>
</dbReference>
<dbReference type="Gene3D" id="3.30.230.10">
    <property type="match status" value="1"/>
</dbReference>
<comment type="catalytic activity">
    <reaction evidence="11">
        <text>alpha-D-galactose + ATP = alpha-D-galactose 1-phosphate + ADP + H(+)</text>
        <dbReference type="Rhea" id="RHEA:13553"/>
        <dbReference type="ChEBI" id="CHEBI:15378"/>
        <dbReference type="ChEBI" id="CHEBI:28061"/>
        <dbReference type="ChEBI" id="CHEBI:30616"/>
        <dbReference type="ChEBI" id="CHEBI:58336"/>
        <dbReference type="ChEBI" id="CHEBI:456216"/>
        <dbReference type="EC" id="2.7.1.6"/>
    </reaction>
</comment>
<dbReference type="InterPro" id="IPR020568">
    <property type="entry name" value="Ribosomal_Su5_D2-typ_SF"/>
</dbReference>
<keyword evidence="10 11" id="KW-0119">Carbohydrate metabolism</keyword>
<evidence type="ECO:0000256" key="8">
    <source>
        <dbReference type="ARBA" id="ARBA00022842"/>
    </source>
</evidence>
<dbReference type="PIRSF" id="PIRSF000530">
    <property type="entry name" value="Galactokinase"/>
    <property type="match status" value="1"/>
</dbReference>
<evidence type="ECO:0000256" key="1">
    <source>
        <dbReference type="ARBA" id="ARBA00006566"/>
    </source>
</evidence>
<comment type="function">
    <text evidence="11">Catalyzes the transfer of the gamma-phosphate of ATP to D-galactose to form alpha-D-galactose-1-phosphate (Gal-1-P).</text>
</comment>
<name>A0ABV5QHI7_9ACTN</name>
<dbReference type="PROSITE" id="PS00627">
    <property type="entry name" value="GHMP_KINASES_ATP"/>
    <property type="match status" value="1"/>
</dbReference>
<evidence type="ECO:0000256" key="4">
    <source>
        <dbReference type="ARBA" id="ARBA00022723"/>
    </source>
</evidence>
<dbReference type="InterPro" id="IPR019539">
    <property type="entry name" value="GalKase_N"/>
</dbReference>
<dbReference type="InterPro" id="IPR000705">
    <property type="entry name" value="Galactokinase"/>
</dbReference>
<feature type="active site" description="Proton acceptor" evidence="11">
    <location>
        <position position="200"/>
    </location>
</feature>
<evidence type="ECO:0000259" key="13">
    <source>
        <dbReference type="Pfam" id="PF00288"/>
    </source>
</evidence>